<protein>
    <recommendedName>
        <fullName evidence="3">DUF4219 domain-containing protein</fullName>
    </recommendedName>
</protein>
<dbReference type="EMBL" id="BGPR01104535">
    <property type="protein sequence ID" value="GBM70049.1"/>
    <property type="molecule type" value="Genomic_DNA"/>
</dbReference>
<proteinExistence type="predicted"/>
<evidence type="ECO:0000313" key="2">
    <source>
        <dbReference type="Proteomes" id="UP000499080"/>
    </source>
</evidence>
<gene>
    <name evidence="1" type="ORF">AVEN_249190_1</name>
</gene>
<comment type="caution">
    <text evidence="1">The sequence shown here is derived from an EMBL/GenBank/DDBJ whole genome shotgun (WGS) entry which is preliminary data.</text>
</comment>
<keyword evidence="2" id="KW-1185">Reference proteome</keyword>
<organism evidence="1 2">
    <name type="scientific">Araneus ventricosus</name>
    <name type="common">Orbweaver spider</name>
    <name type="synonym">Epeira ventricosa</name>
    <dbReference type="NCBI Taxonomy" id="182803"/>
    <lineage>
        <taxon>Eukaryota</taxon>
        <taxon>Metazoa</taxon>
        <taxon>Ecdysozoa</taxon>
        <taxon>Arthropoda</taxon>
        <taxon>Chelicerata</taxon>
        <taxon>Arachnida</taxon>
        <taxon>Araneae</taxon>
        <taxon>Araneomorphae</taxon>
        <taxon>Entelegynae</taxon>
        <taxon>Araneoidea</taxon>
        <taxon>Araneidae</taxon>
        <taxon>Araneus</taxon>
    </lineage>
</organism>
<accession>A0A4Y2HYL6</accession>
<dbReference type="Proteomes" id="UP000499080">
    <property type="component" value="Unassembled WGS sequence"/>
</dbReference>
<reference evidence="1 2" key="1">
    <citation type="journal article" date="2019" name="Sci. Rep.">
        <title>Orb-weaving spider Araneus ventricosus genome elucidates the spidroin gene catalogue.</title>
        <authorList>
            <person name="Kono N."/>
            <person name="Nakamura H."/>
            <person name="Ohtoshi R."/>
            <person name="Moran D.A.P."/>
            <person name="Shinohara A."/>
            <person name="Yoshida Y."/>
            <person name="Fujiwara M."/>
            <person name="Mori M."/>
            <person name="Tomita M."/>
            <person name="Arakawa K."/>
        </authorList>
    </citation>
    <scope>NUCLEOTIDE SEQUENCE [LARGE SCALE GENOMIC DNA]</scope>
</reference>
<name>A0A4Y2HYL6_ARAVE</name>
<dbReference type="OrthoDB" id="6418978at2759"/>
<evidence type="ECO:0008006" key="3">
    <source>
        <dbReference type="Google" id="ProtNLM"/>
    </source>
</evidence>
<evidence type="ECO:0000313" key="1">
    <source>
        <dbReference type="EMBL" id="GBM70049.1"/>
    </source>
</evidence>
<dbReference type="AlphaFoldDB" id="A0A4Y2HYL6"/>
<sequence>MLNASNYHSWSEDVNVLFMAKGCYKFILDTEPPLSEKATDKDIRDCNLRIDRAYSTLYLSISKDYRKLISDIDDGKQAWIKLKTRFELQLEQELCWMSF</sequence>